<gene>
    <name evidence="3" type="ORF">DC083_08190</name>
</gene>
<accession>A0A2U2AD45</accession>
<reference evidence="4" key="1">
    <citation type="submission" date="2018-05" db="EMBL/GenBank/DDBJ databases">
        <title>Ignatzschineria dubaiensis sp. nov., isolated from necrotic foot tissues of dromedaries (Camelus dromedarius) and associated maggots in Dubai, United Arab Emirates.</title>
        <authorList>
            <person name="Tsang C.C."/>
            <person name="Tang J.Y.M."/>
            <person name="Fong J.Y.H."/>
            <person name="Kinne J."/>
            <person name="Lee H.H."/>
            <person name="Joseph M."/>
            <person name="Jose S."/>
            <person name="Schuster R.K."/>
            <person name="Tang Y."/>
            <person name="Sivakumar S."/>
            <person name="Chen J.H.K."/>
            <person name="Teng J.L.L."/>
            <person name="Lau S.K.P."/>
            <person name="Wernery U."/>
            <person name="Woo P.C.Y."/>
        </authorList>
    </citation>
    <scope>NUCLEOTIDE SEQUENCE [LARGE SCALE GENOMIC DNA]</scope>
    <source>
        <strain evidence="4">KCTC 22644</strain>
    </source>
</reference>
<keyword evidence="1" id="KW-0378">Hydrolase</keyword>
<dbReference type="GO" id="GO:0016787">
    <property type="term" value="F:hydrolase activity"/>
    <property type="evidence" value="ECO:0007669"/>
    <property type="project" value="UniProtKB-KW"/>
</dbReference>
<evidence type="ECO:0000313" key="3">
    <source>
        <dbReference type="EMBL" id="PWD80585.1"/>
    </source>
</evidence>
<feature type="domain" description="Beta-lactamase-related" evidence="2">
    <location>
        <begin position="9"/>
        <end position="364"/>
    </location>
</feature>
<evidence type="ECO:0000313" key="4">
    <source>
        <dbReference type="Proteomes" id="UP000245020"/>
    </source>
</evidence>
<comment type="caution">
    <text evidence="3">The sequence shown here is derived from an EMBL/GenBank/DDBJ whole genome shotgun (WGS) entry which is preliminary data.</text>
</comment>
<keyword evidence="4" id="KW-1185">Reference proteome</keyword>
<dbReference type="InterPro" id="IPR050789">
    <property type="entry name" value="Diverse_Enzym_Activities"/>
</dbReference>
<sequence>MWRHITENIEESLSRGFPGGQLLLELSGEVIYERNFGSQILTQCQVVDDQLQVVRGAPVTEKTLFDIASLTKIFATTYLFQYYAKRDPKLLTQRIVDFWPNLLNITSNKLVANITVEMLLSHHAGFEPNPLFYDPEYDLKLYCQNRMGFLTSLLQAPLIHPPGAQGLYSDVDFMLLTFILERYAEKSIEHQLSEIFWEPLGLCDILYKPLDSGRSFNTLAATERYGNTRDGVISFPNIRTEMTQGEVQDEKAYHCMDGISGHAGLFANARTLLSLFRLMYQPNDYFNEVTINRFLTPAFSDPTFGLGWRLNGPDMRYMFGDEASLQSFGHTGWTGCLVMRDPKIALTMIYLTNRKNTPVINPVENQHLFYGDRLPAGRYLNMIQAIYQDLAGMGK</sequence>
<dbReference type="InterPro" id="IPR001466">
    <property type="entry name" value="Beta-lactam-related"/>
</dbReference>
<dbReference type="OrthoDB" id="9794842at2"/>
<dbReference type="Pfam" id="PF00144">
    <property type="entry name" value="Beta-lactamase"/>
    <property type="match status" value="1"/>
</dbReference>
<evidence type="ECO:0000259" key="2">
    <source>
        <dbReference type="Pfam" id="PF00144"/>
    </source>
</evidence>
<protein>
    <recommendedName>
        <fullName evidence="2">Beta-lactamase-related domain-containing protein</fullName>
    </recommendedName>
</protein>
<dbReference type="AlphaFoldDB" id="A0A2U2AD45"/>
<dbReference type="RefSeq" id="WP_109189740.1">
    <property type="nucleotide sequence ID" value="NZ_BMYA01000006.1"/>
</dbReference>
<dbReference type="InterPro" id="IPR012338">
    <property type="entry name" value="Beta-lactam/transpept-like"/>
</dbReference>
<dbReference type="SUPFAM" id="SSF56601">
    <property type="entry name" value="beta-lactamase/transpeptidase-like"/>
    <property type="match status" value="1"/>
</dbReference>
<dbReference type="PANTHER" id="PTHR43283">
    <property type="entry name" value="BETA-LACTAMASE-RELATED"/>
    <property type="match status" value="1"/>
</dbReference>
<evidence type="ECO:0000256" key="1">
    <source>
        <dbReference type="ARBA" id="ARBA00022801"/>
    </source>
</evidence>
<dbReference type="PANTHER" id="PTHR43283:SF11">
    <property type="entry name" value="BETA-LACTAMASE-RELATED DOMAIN-CONTAINING PROTEIN"/>
    <property type="match status" value="1"/>
</dbReference>
<dbReference type="Proteomes" id="UP000245020">
    <property type="component" value="Unassembled WGS sequence"/>
</dbReference>
<name>A0A2U2AD45_9GAMM</name>
<proteinExistence type="predicted"/>
<dbReference type="Gene3D" id="3.40.710.10">
    <property type="entry name" value="DD-peptidase/beta-lactamase superfamily"/>
    <property type="match status" value="1"/>
</dbReference>
<organism evidence="3 4">
    <name type="scientific">Ignatzschineria ureiclastica</name>
    <dbReference type="NCBI Taxonomy" id="472582"/>
    <lineage>
        <taxon>Bacteria</taxon>
        <taxon>Pseudomonadati</taxon>
        <taxon>Pseudomonadota</taxon>
        <taxon>Gammaproteobacteria</taxon>
        <taxon>Cardiobacteriales</taxon>
        <taxon>Ignatzschineriaceae</taxon>
        <taxon>Ignatzschineria</taxon>
    </lineage>
</organism>
<dbReference type="EMBL" id="QEWQ01000005">
    <property type="protein sequence ID" value="PWD80585.1"/>
    <property type="molecule type" value="Genomic_DNA"/>
</dbReference>